<dbReference type="SUPFAM" id="SSF55608">
    <property type="entry name" value="Homing endonucleases"/>
    <property type="match status" value="2"/>
</dbReference>
<accession>A0A1G2HL80</accession>
<sequence>MRGWRNGRRIWSGNMTYIVGLLATDGNLSGDGRHINFTSKDIQLIKTFRKCLGIKNKIGLKSSGFSEKKYFRIQFSDVILYRWFLEIGLTPAKTHTIGELKIPNQYFFDFIRGHFDGDGSCYSYWDKRWHSSFMFYIHFVSANEKHVVWLRQKIDELSKIKGHIDTIKRNGVYQLRYAKKDSKVLISKMYHQKNLPHLRRKHKKLEKIISTENKENNRKTTNI</sequence>
<dbReference type="InterPro" id="IPR027434">
    <property type="entry name" value="Homing_endonucl"/>
</dbReference>
<comment type="caution">
    <text evidence="1">The sequence shown here is derived from an EMBL/GenBank/DDBJ whole genome shotgun (WGS) entry which is preliminary data.</text>
</comment>
<dbReference type="Gene3D" id="3.10.28.10">
    <property type="entry name" value="Homing endonucleases"/>
    <property type="match status" value="1"/>
</dbReference>
<dbReference type="EMBL" id="MHOL01000004">
    <property type="protein sequence ID" value="OGZ63252.1"/>
    <property type="molecule type" value="Genomic_DNA"/>
</dbReference>
<name>A0A1G2HL80_9BACT</name>
<evidence type="ECO:0008006" key="3">
    <source>
        <dbReference type="Google" id="ProtNLM"/>
    </source>
</evidence>
<evidence type="ECO:0000313" key="1">
    <source>
        <dbReference type="EMBL" id="OGZ63252.1"/>
    </source>
</evidence>
<gene>
    <name evidence="1" type="ORF">A2639_02300</name>
</gene>
<evidence type="ECO:0000313" key="2">
    <source>
        <dbReference type="Proteomes" id="UP000178991"/>
    </source>
</evidence>
<organism evidence="1 2">
    <name type="scientific">Candidatus Staskawiczbacteria bacterium RIFCSPHIGHO2_01_FULL_34_27</name>
    <dbReference type="NCBI Taxonomy" id="1802199"/>
    <lineage>
        <taxon>Bacteria</taxon>
        <taxon>Candidatus Staskawicziibacteriota</taxon>
    </lineage>
</organism>
<proteinExistence type="predicted"/>
<dbReference type="AlphaFoldDB" id="A0A1G2HL80"/>
<dbReference type="Proteomes" id="UP000178991">
    <property type="component" value="Unassembled WGS sequence"/>
</dbReference>
<protein>
    <recommendedName>
        <fullName evidence="3">Homing endonuclease LAGLIDADG domain-containing protein</fullName>
    </recommendedName>
</protein>
<reference evidence="1 2" key="1">
    <citation type="journal article" date="2016" name="Nat. Commun.">
        <title>Thousands of microbial genomes shed light on interconnected biogeochemical processes in an aquifer system.</title>
        <authorList>
            <person name="Anantharaman K."/>
            <person name="Brown C.T."/>
            <person name="Hug L.A."/>
            <person name="Sharon I."/>
            <person name="Castelle C.J."/>
            <person name="Probst A.J."/>
            <person name="Thomas B.C."/>
            <person name="Singh A."/>
            <person name="Wilkins M.J."/>
            <person name="Karaoz U."/>
            <person name="Brodie E.L."/>
            <person name="Williams K.H."/>
            <person name="Hubbard S.S."/>
            <person name="Banfield J.F."/>
        </authorList>
    </citation>
    <scope>NUCLEOTIDE SEQUENCE [LARGE SCALE GENOMIC DNA]</scope>
</reference>